<dbReference type="Pfam" id="PF02870">
    <property type="entry name" value="Methyltransf_1N"/>
    <property type="match status" value="1"/>
</dbReference>
<feature type="domain" description="Methylated-DNA-[protein]-cysteine S-methyltransferase DNA binding" evidence="9">
    <location>
        <begin position="95"/>
        <end position="174"/>
    </location>
</feature>
<accession>A0A363D294</accession>
<dbReference type="NCBIfam" id="TIGR00589">
    <property type="entry name" value="ogt"/>
    <property type="match status" value="1"/>
</dbReference>
<comment type="caution">
    <text evidence="11">The sequence shown here is derived from an EMBL/GenBank/DDBJ whole genome shotgun (WGS) entry which is preliminary data.</text>
</comment>
<protein>
    <recommendedName>
        <fullName evidence="3">methylated-DNA--[protein]-cysteine S-methyltransferase</fullName>
        <ecNumber evidence="3">2.1.1.63</ecNumber>
    </recommendedName>
</protein>
<name>A0A363D294_9BACT</name>
<keyword evidence="12" id="KW-1185">Reference proteome</keyword>
<dbReference type="InterPro" id="IPR008332">
    <property type="entry name" value="MethylG_MeTrfase_N"/>
</dbReference>
<dbReference type="InterPro" id="IPR036388">
    <property type="entry name" value="WH-like_DNA-bd_sf"/>
</dbReference>
<dbReference type="InterPro" id="IPR014048">
    <property type="entry name" value="MethylDNA_cys_MeTrfase_DNA-bd"/>
</dbReference>
<dbReference type="PANTHER" id="PTHR10815:SF13">
    <property type="entry name" value="METHYLATED-DNA--PROTEIN-CYSTEINE METHYLTRANSFERASE"/>
    <property type="match status" value="1"/>
</dbReference>
<evidence type="ECO:0000256" key="4">
    <source>
        <dbReference type="ARBA" id="ARBA00022603"/>
    </source>
</evidence>
<comment type="catalytic activity">
    <reaction evidence="8">
        <text>a 6-O-methyl-2'-deoxyguanosine in DNA + L-cysteinyl-[protein] = S-methyl-L-cysteinyl-[protein] + a 2'-deoxyguanosine in DNA</text>
        <dbReference type="Rhea" id="RHEA:24000"/>
        <dbReference type="Rhea" id="RHEA-COMP:10131"/>
        <dbReference type="Rhea" id="RHEA-COMP:10132"/>
        <dbReference type="Rhea" id="RHEA-COMP:11367"/>
        <dbReference type="Rhea" id="RHEA-COMP:11368"/>
        <dbReference type="ChEBI" id="CHEBI:29950"/>
        <dbReference type="ChEBI" id="CHEBI:82612"/>
        <dbReference type="ChEBI" id="CHEBI:85445"/>
        <dbReference type="ChEBI" id="CHEBI:85448"/>
        <dbReference type="EC" id="2.1.1.63"/>
    </reaction>
</comment>
<evidence type="ECO:0000313" key="11">
    <source>
        <dbReference type="EMBL" id="PUE65419.1"/>
    </source>
</evidence>
<keyword evidence="5 11" id="KW-0808">Transferase</keyword>
<sequence length="177" mass="19949">MREYKTQTKEIITTTTFSTPIGEMFAAASKKGLVLLYFFTPYDIEAHIDKLKKTLNADVIPGNSEIFDVLKTQLNEYFNKKRTTFEIPLQLVGTPFQIKAWKELLNIPYGKTISYKEQATKTGNEKAFRAVANANGQNMMAIIVPCHRVIASSGKLSGYTGGVEKKEFLLKLENNDK</sequence>
<dbReference type="SUPFAM" id="SSF46767">
    <property type="entry name" value="Methylated DNA-protein cysteine methyltransferase, C-terminal domain"/>
    <property type="match status" value="1"/>
</dbReference>
<feature type="domain" description="Methylguanine DNA methyltransferase ribonuclease-like" evidence="10">
    <location>
        <begin position="14"/>
        <end position="91"/>
    </location>
</feature>
<evidence type="ECO:0000256" key="3">
    <source>
        <dbReference type="ARBA" id="ARBA00011918"/>
    </source>
</evidence>
<evidence type="ECO:0000256" key="5">
    <source>
        <dbReference type="ARBA" id="ARBA00022679"/>
    </source>
</evidence>
<dbReference type="OrthoDB" id="9802228at2"/>
<dbReference type="FunFam" id="1.10.10.10:FF:000214">
    <property type="entry name" value="Methylated-DNA--protein-cysteine methyltransferase"/>
    <property type="match status" value="1"/>
</dbReference>
<dbReference type="GO" id="GO:0003908">
    <property type="term" value="F:methylated-DNA-[protein]-cysteine S-methyltransferase activity"/>
    <property type="evidence" value="ECO:0007669"/>
    <property type="project" value="UniProtKB-EC"/>
</dbReference>
<keyword evidence="6" id="KW-0227">DNA damage</keyword>
<dbReference type="Gene3D" id="1.10.10.10">
    <property type="entry name" value="Winged helix-like DNA-binding domain superfamily/Winged helix DNA-binding domain"/>
    <property type="match status" value="1"/>
</dbReference>
<evidence type="ECO:0000256" key="6">
    <source>
        <dbReference type="ARBA" id="ARBA00022763"/>
    </source>
</evidence>
<proteinExistence type="inferred from homology"/>
<dbReference type="InterPro" id="IPR036217">
    <property type="entry name" value="MethylDNA_cys_MeTrfase_DNAb"/>
</dbReference>
<evidence type="ECO:0000313" key="12">
    <source>
        <dbReference type="Proteomes" id="UP000251135"/>
    </source>
</evidence>
<comment type="catalytic activity">
    <reaction evidence="1">
        <text>a 4-O-methyl-thymidine in DNA + L-cysteinyl-[protein] = a thymidine in DNA + S-methyl-L-cysteinyl-[protein]</text>
        <dbReference type="Rhea" id="RHEA:53428"/>
        <dbReference type="Rhea" id="RHEA-COMP:10131"/>
        <dbReference type="Rhea" id="RHEA-COMP:10132"/>
        <dbReference type="Rhea" id="RHEA-COMP:13555"/>
        <dbReference type="Rhea" id="RHEA-COMP:13556"/>
        <dbReference type="ChEBI" id="CHEBI:29950"/>
        <dbReference type="ChEBI" id="CHEBI:82612"/>
        <dbReference type="ChEBI" id="CHEBI:137386"/>
        <dbReference type="ChEBI" id="CHEBI:137387"/>
        <dbReference type="EC" id="2.1.1.63"/>
    </reaction>
</comment>
<dbReference type="CDD" id="cd06445">
    <property type="entry name" value="ATase"/>
    <property type="match status" value="1"/>
</dbReference>
<dbReference type="Gene3D" id="3.30.160.70">
    <property type="entry name" value="Methylated DNA-protein cysteine methyltransferase domain"/>
    <property type="match status" value="1"/>
</dbReference>
<gene>
    <name evidence="11" type="ORF">B0174_03595</name>
</gene>
<evidence type="ECO:0000256" key="7">
    <source>
        <dbReference type="ARBA" id="ARBA00023204"/>
    </source>
</evidence>
<organism evidence="11 12">
    <name type="scientific">Arcobacter caeni</name>
    <dbReference type="NCBI Taxonomy" id="1912877"/>
    <lineage>
        <taxon>Bacteria</taxon>
        <taxon>Pseudomonadati</taxon>
        <taxon>Campylobacterota</taxon>
        <taxon>Epsilonproteobacteria</taxon>
        <taxon>Campylobacterales</taxon>
        <taxon>Arcobacteraceae</taxon>
        <taxon>Arcobacter</taxon>
    </lineage>
</organism>
<evidence type="ECO:0000259" key="9">
    <source>
        <dbReference type="Pfam" id="PF01035"/>
    </source>
</evidence>
<dbReference type="SUPFAM" id="SSF53155">
    <property type="entry name" value="Methylated DNA-protein cysteine methyltransferase domain"/>
    <property type="match status" value="1"/>
</dbReference>
<dbReference type="PROSITE" id="PS00374">
    <property type="entry name" value="MGMT"/>
    <property type="match status" value="1"/>
</dbReference>
<dbReference type="InterPro" id="IPR036631">
    <property type="entry name" value="MGMT_N_sf"/>
</dbReference>
<dbReference type="EMBL" id="MUXE01000004">
    <property type="protein sequence ID" value="PUE65419.1"/>
    <property type="molecule type" value="Genomic_DNA"/>
</dbReference>
<keyword evidence="4 11" id="KW-0489">Methyltransferase</keyword>
<dbReference type="Pfam" id="PF01035">
    <property type="entry name" value="DNA_binding_1"/>
    <property type="match status" value="1"/>
</dbReference>
<keyword evidence="7" id="KW-0234">DNA repair</keyword>
<evidence type="ECO:0000256" key="1">
    <source>
        <dbReference type="ARBA" id="ARBA00001286"/>
    </source>
</evidence>
<reference evidence="11 12" key="1">
    <citation type="submission" date="2017-02" db="EMBL/GenBank/DDBJ databases">
        <title>Arcobacter caeni sp. nov, a new Arcobacter species isolated from reclaimed water.</title>
        <authorList>
            <person name="Figueras M.J."/>
            <person name="Perez-Cataluna A."/>
            <person name="Salas-Masso N."/>
        </authorList>
    </citation>
    <scope>NUCLEOTIDE SEQUENCE [LARGE SCALE GENOMIC DNA]</scope>
    <source>
        <strain evidence="11 12">RW17-10</strain>
    </source>
</reference>
<evidence type="ECO:0000256" key="8">
    <source>
        <dbReference type="ARBA" id="ARBA00049348"/>
    </source>
</evidence>
<dbReference type="AlphaFoldDB" id="A0A363D294"/>
<dbReference type="InterPro" id="IPR001497">
    <property type="entry name" value="MethylDNA_cys_MeTrfase_AS"/>
</dbReference>
<dbReference type="EC" id="2.1.1.63" evidence="3"/>
<dbReference type="GO" id="GO:0032259">
    <property type="term" value="P:methylation"/>
    <property type="evidence" value="ECO:0007669"/>
    <property type="project" value="UniProtKB-KW"/>
</dbReference>
<dbReference type="GO" id="GO:0006281">
    <property type="term" value="P:DNA repair"/>
    <property type="evidence" value="ECO:0007669"/>
    <property type="project" value="UniProtKB-KW"/>
</dbReference>
<dbReference type="RefSeq" id="WP_108558289.1">
    <property type="nucleotide sequence ID" value="NZ_MUXE01000004.1"/>
</dbReference>
<evidence type="ECO:0000256" key="2">
    <source>
        <dbReference type="ARBA" id="ARBA00008711"/>
    </source>
</evidence>
<dbReference type="Proteomes" id="UP000251135">
    <property type="component" value="Unassembled WGS sequence"/>
</dbReference>
<dbReference type="PANTHER" id="PTHR10815">
    <property type="entry name" value="METHYLATED-DNA--PROTEIN-CYSTEINE METHYLTRANSFERASE"/>
    <property type="match status" value="1"/>
</dbReference>
<comment type="similarity">
    <text evidence="2">Belongs to the MGMT family.</text>
</comment>
<evidence type="ECO:0000259" key="10">
    <source>
        <dbReference type="Pfam" id="PF02870"/>
    </source>
</evidence>